<dbReference type="Pfam" id="PF03432">
    <property type="entry name" value="Relaxase"/>
    <property type="match status" value="1"/>
</dbReference>
<name>A0ABP8GB72_9SPHI</name>
<dbReference type="RefSeq" id="WP_345210982.1">
    <property type="nucleotide sequence ID" value="NZ_BAABFT010000004.1"/>
</dbReference>
<evidence type="ECO:0000313" key="4">
    <source>
        <dbReference type="Proteomes" id="UP001500582"/>
    </source>
</evidence>
<proteinExistence type="predicted"/>
<feature type="domain" description="MobA/VirD2-like nuclease" evidence="2">
    <location>
        <begin position="17"/>
        <end position="149"/>
    </location>
</feature>
<accession>A0ABP8GB72</accession>
<sequence length="400" mass="45702">MIASQKIGKSFMGALQYNWKKMNHPDKDKRAVMLDTNFASADLRIIKQEVDLVRQFRPGLNRYVYHTSLNFAKEDQLSNAQLVEIAHEYLQKSGYDNNQYFIFRHNDADHLHIHLLVNRIRFDGSVVSDSQNFKKSEAILRQLEDQYNLVAVEPDNKLSPQRSIGITSKVNNSVTGKRYLKAPTKGELEMMDRTGIVSEKLLLQEKLNLLLPSSRMTIQDFIKRCERHGIFLLFNQASTGRVSGITYFHHDFKIRGQALGNRFKWSEILKRIDYEQSRDSAAISAANDRTRAKYDERPATVGTGHLPTGFPANDHKPHGKDSRQSTPAQGDHTAAGSNREGIEKQQSKPQGADLPHHADGDIEYDRLDTVLDVQISDDVDDEAVYGRNRRKDDKARTNRR</sequence>
<evidence type="ECO:0000313" key="3">
    <source>
        <dbReference type="EMBL" id="GAA4321066.1"/>
    </source>
</evidence>
<feature type="compositionally biased region" description="Basic and acidic residues" evidence="1">
    <location>
        <begin position="313"/>
        <end position="323"/>
    </location>
</feature>
<comment type="caution">
    <text evidence="3">The sequence shown here is derived from an EMBL/GenBank/DDBJ whole genome shotgun (WGS) entry which is preliminary data.</text>
</comment>
<reference evidence="4" key="1">
    <citation type="journal article" date="2019" name="Int. J. Syst. Evol. Microbiol.">
        <title>The Global Catalogue of Microorganisms (GCM) 10K type strain sequencing project: providing services to taxonomists for standard genome sequencing and annotation.</title>
        <authorList>
            <consortium name="The Broad Institute Genomics Platform"/>
            <consortium name="The Broad Institute Genome Sequencing Center for Infectious Disease"/>
            <person name="Wu L."/>
            <person name="Ma J."/>
        </authorList>
    </citation>
    <scope>NUCLEOTIDE SEQUENCE [LARGE SCALE GENOMIC DNA]</scope>
    <source>
        <strain evidence="4">JCM 17705</strain>
    </source>
</reference>
<feature type="region of interest" description="Disordered" evidence="1">
    <location>
        <begin position="279"/>
        <end position="400"/>
    </location>
</feature>
<evidence type="ECO:0000256" key="1">
    <source>
        <dbReference type="SAM" id="MobiDB-lite"/>
    </source>
</evidence>
<feature type="compositionally biased region" description="Basic and acidic residues" evidence="1">
    <location>
        <begin position="288"/>
        <end position="298"/>
    </location>
</feature>
<organism evidence="3 4">
    <name type="scientific">Mucilaginibacter gynuensis</name>
    <dbReference type="NCBI Taxonomy" id="1302236"/>
    <lineage>
        <taxon>Bacteria</taxon>
        <taxon>Pseudomonadati</taxon>
        <taxon>Bacteroidota</taxon>
        <taxon>Sphingobacteriia</taxon>
        <taxon>Sphingobacteriales</taxon>
        <taxon>Sphingobacteriaceae</taxon>
        <taxon>Mucilaginibacter</taxon>
    </lineage>
</organism>
<evidence type="ECO:0000259" key="2">
    <source>
        <dbReference type="Pfam" id="PF03432"/>
    </source>
</evidence>
<feature type="compositionally biased region" description="Basic and acidic residues" evidence="1">
    <location>
        <begin position="390"/>
        <end position="400"/>
    </location>
</feature>
<gene>
    <name evidence="3" type="ORF">GCM10023149_20680</name>
</gene>
<dbReference type="Proteomes" id="UP001500582">
    <property type="component" value="Unassembled WGS sequence"/>
</dbReference>
<feature type="compositionally biased region" description="Basic and acidic residues" evidence="1">
    <location>
        <begin position="354"/>
        <end position="369"/>
    </location>
</feature>
<keyword evidence="4" id="KW-1185">Reference proteome</keyword>
<protein>
    <recommendedName>
        <fullName evidence="2">MobA/VirD2-like nuclease domain-containing protein</fullName>
    </recommendedName>
</protein>
<dbReference type="EMBL" id="BAABFT010000004">
    <property type="protein sequence ID" value="GAA4321066.1"/>
    <property type="molecule type" value="Genomic_DNA"/>
</dbReference>
<dbReference type="InterPro" id="IPR005094">
    <property type="entry name" value="Endonuclease_MobA/VirD2"/>
</dbReference>